<keyword evidence="6" id="KW-1185">Reference proteome</keyword>
<sequence>MTLLSSRSFPRHAHDQFGLGVLLDGAQRSWSCVGQVESQPGDAIMVNPGEMHDGMPIGGARAWRMLHLAPELVARELDGADTELVHPSVRDPILAALFVRLFARITQLPADLLAVEEALARTLAHVARNHVTHPRVVPPSGPVAKARQRLDDAPAEATSLQELATLTGLSRFQLVRSFAREVGVTPHAYLIQRRVSRVRQLLAAGATLADAALQAGFADQSHMNRAFVRQFGVTPGRYRAALA</sequence>
<keyword evidence="3" id="KW-0804">Transcription</keyword>
<dbReference type="Proteomes" id="UP000681075">
    <property type="component" value="Unassembled WGS sequence"/>
</dbReference>
<dbReference type="Gene3D" id="1.10.10.60">
    <property type="entry name" value="Homeodomain-like"/>
    <property type="match status" value="1"/>
</dbReference>
<accession>A0A8S8XB42</accession>
<evidence type="ECO:0000313" key="6">
    <source>
        <dbReference type="Proteomes" id="UP000681075"/>
    </source>
</evidence>
<keyword evidence="2" id="KW-0238">DNA-binding</keyword>
<dbReference type="SUPFAM" id="SSF46689">
    <property type="entry name" value="Homeodomain-like"/>
    <property type="match status" value="2"/>
</dbReference>
<dbReference type="Pfam" id="PF12833">
    <property type="entry name" value="HTH_18"/>
    <property type="match status" value="1"/>
</dbReference>
<organism evidence="5 6">
    <name type="scientific">Roseiterribacter gracilis</name>
    <dbReference type="NCBI Taxonomy" id="2812848"/>
    <lineage>
        <taxon>Bacteria</taxon>
        <taxon>Pseudomonadati</taxon>
        <taxon>Pseudomonadota</taxon>
        <taxon>Alphaproteobacteria</taxon>
        <taxon>Rhodospirillales</taxon>
        <taxon>Roseiterribacteraceae</taxon>
        <taxon>Roseiterribacter</taxon>
    </lineage>
</organism>
<dbReference type="PANTHER" id="PTHR46796">
    <property type="entry name" value="HTH-TYPE TRANSCRIPTIONAL ACTIVATOR RHAS-RELATED"/>
    <property type="match status" value="1"/>
</dbReference>
<dbReference type="PROSITE" id="PS01124">
    <property type="entry name" value="HTH_ARAC_FAMILY_2"/>
    <property type="match status" value="1"/>
</dbReference>
<proteinExistence type="predicted"/>
<dbReference type="GO" id="GO:0043565">
    <property type="term" value="F:sequence-specific DNA binding"/>
    <property type="evidence" value="ECO:0007669"/>
    <property type="project" value="InterPro"/>
</dbReference>
<dbReference type="EMBL" id="BOPV01000001">
    <property type="protein sequence ID" value="GIL41198.1"/>
    <property type="molecule type" value="Genomic_DNA"/>
</dbReference>
<dbReference type="InterPro" id="IPR050204">
    <property type="entry name" value="AraC_XylS_family_regulators"/>
</dbReference>
<dbReference type="InterPro" id="IPR009057">
    <property type="entry name" value="Homeodomain-like_sf"/>
</dbReference>
<reference evidence="5" key="1">
    <citation type="submission" date="2021-02" db="EMBL/GenBank/DDBJ databases">
        <title>Genome sequence of Rhodospirillales sp. strain TMPK1 isolated from soil.</title>
        <authorList>
            <person name="Nakai R."/>
            <person name="Kusada H."/>
            <person name="Tamaki H."/>
        </authorList>
    </citation>
    <scope>NUCLEOTIDE SEQUENCE</scope>
    <source>
        <strain evidence="5">TMPK1</strain>
    </source>
</reference>
<evidence type="ECO:0000256" key="3">
    <source>
        <dbReference type="ARBA" id="ARBA00023163"/>
    </source>
</evidence>
<comment type="caution">
    <text evidence="5">The sequence shown here is derived from an EMBL/GenBank/DDBJ whole genome shotgun (WGS) entry which is preliminary data.</text>
</comment>
<evidence type="ECO:0000256" key="2">
    <source>
        <dbReference type="ARBA" id="ARBA00023125"/>
    </source>
</evidence>
<evidence type="ECO:0000256" key="1">
    <source>
        <dbReference type="ARBA" id="ARBA00023015"/>
    </source>
</evidence>
<evidence type="ECO:0000259" key="4">
    <source>
        <dbReference type="PROSITE" id="PS01124"/>
    </source>
</evidence>
<keyword evidence="1" id="KW-0805">Transcription regulation</keyword>
<dbReference type="InterPro" id="IPR003313">
    <property type="entry name" value="AraC-bd"/>
</dbReference>
<name>A0A8S8XB42_9PROT</name>
<feature type="domain" description="HTH araC/xylS-type" evidence="4">
    <location>
        <begin position="144"/>
        <end position="241"/>
    </location>
</feature>
<dbReference type="AlphaFoldDB" id="A0A8S8XB42"/>
<evidence type="ECO:0000313" key="5">
    <source>
        <dbReference type="EMBL" id="GIL41198.1"/>
    </source>
</evidence>
<dbReference type="PANTHER" id="PTHR46796:SF2">
    <property type="entry name" value="TRANSCRIPTIONAL REGULATORY PROTEIN"/>
    <property type="match status" value="1"/>
</dbReference>
<dbReference type="InterPro" id="IPR037923">
    <property type="entry name" value="HTH-like"/>
</dbReference>
<protein>
    <submittedName>
        <fullName evidence="5">AraC family transcriptional regulator</fullName>
    </submittedName>
</protein>
<dbReference type="InterPro" id="IPR018060">
    <property type="entry name" value="HTH_AraC"/>
</dbReference>
<dbReference type="SUPFAM" id="SSF51215">
    <property type="entry name" value="Regulatory protein AraC"/>
    <property type="match status" value="1"/>
</dbReference>
<dbReference type="Pfam" id="PF02311">
    <property type="entry name" value="AraC_binding"/>
    <property type="match status" value="1"/>
</dbReference>
<dbReference type="SMART" id="SM00342">
    <property type="entry name" value="HTH_ARAC"/>
    <property type="match status" value="1"/>
</dbReference>
<gene>
    <name evidence="5" type="ORF">TMPK1_34350</name>
</gene>
<dbReference type="GO" id="GO:0003700">
    <property type="term" value="F:DNA-binding transcription factor activity"/>
    <property type="evidence" value="ECO:0007669"/>
    <property type="project" value="InterPro"/>
</dbReference>